<proteinExistence type="predicted"/>
<gene>
    <name evidence="2" type="ORF">DI536_25215</name>
</gene>
<organism evidence="2 3">
    <name type="scientific">Archangium gephyra</name>
    <dbReference type="NCBI Taxonomy" id="48"/>
    <lineage>
        <taxon>Bacteria</taxon>
        <taxon>Pseudomonadati</taxon>
        <taxon>Myxococcota</taxon>
        <taxon>Myxococcia</taxon>
        <taxon>Myxococcales</taxon>
        <taxon>Cystobacterineae</taxon>
        <taxon>Archangiaceae</taxon>
        <taxon>Archangium</taxon>
    </lineage>
</organism>
<evidence type="ECO:0000313" key="3">
    <source>
        <dbReference type="Proteomes" id="UP000249061"/>
    </source>
</evidence>
<feature type="compositionally biased region" description="Basic and acidic residues" evidence="1">
    <location>
        <begin position="7"/>
        <end position="20"/>
    </location>
</feature>
<dbReference type="EMBL" id="QFQP01000026">
    <property type="protein sequence ID" value="PZR08211.1"/>
    <property type="molecule type" value="Genomic_DNA"/>
</dbReference>
<feature type="region of interest" description="Disordered" evidence="1">
    <location>
        <begin position="1"/>
        <end position="20"/>
    </location>
</feature>
<dbReference type="GO" id="GO:0006355">
    <property type="term" value="P:regulation of DNA-templated transcription"/>
    <property type="evidence" value="ECO:0007669"/>
    <property type="project" value="InterPro"/>
</dbReference>
<evidence type="ECO:0000313" key="2">
    <source>
        <dbReference type="EMBL" id="PZR08211.1"/>
    </source>
</evidence>
<evidence type="ECO:0000256" key="1">
    <source>
        <dbReference type="SAM" id="MobiDB-lite"/>
    </source>
</evidence>
<name>A0A2W5VDL8_9BACT</name>
<sequence>MHMASNSRDKAGDTFPRTRDDARLVPLGSALPMSQFPVDVDAEAIFVDGTWYTREDLSRRIRAMLDAGDFNVARPSMALQDLTQMMQGVRTLAFRAPPELAEALTAVATRLQQSVGAVIREAVTQYITDANSGPHAVPAPAEEPTLRAPIPLDTTASSEALPKVIVEPQVAAAPIAGPGALKAAGVEPIEMQRKPAAPQTDAERERTEQGWFKQ</sequence>
<feature type="region of interest" description="Disordered" evidence="1">
    <location>
        <begin position="186"/>
        <end position="214"/>
    </location>
</feature>
<comment type="caution">
    <text evidence="2">The sequence shown here is derived from an EMBL/GenBank/DDBJ whole genome shotgun (WGS) entry which is preliminary data.</text>
</comment>
<dbReference type="AlphaFoldDB" id="A0A2W5VDL8"/>
<reference evidence="2 3" key="1">
    <citation type="submission" date="2017-08" db="EMBL/GenBank/DDBJ databases">
        <title>Infants hospitalized years apart are colonized by the same room-sourced microbial strains.</title>
        <authorList>
            <person name="Brooks B."/>
            <person name="Olm M.R."/>
            <person name="Firek B.A."/>
            <person name="Baker R."/>
            <person name="Thomas B.C."/>
            <person name="Morowitz M.J."/>
            <person name="Banfield J.F."/>
        </authorList>
    </citation>
    <scope>NUCLEOTIDE SEQUENCE [LARGE SCALE GENOMIC DNA]</scope>
    <source>
        <strain evidence="2">S2_003_000_R2_14</strain>
    </source>
</reference>
<protein>
    <submittedName>
        <fullName evidence="2">Uncharacterized protein</fullName>
    </submittedName>
</protein>
<dbReference type="Proteomes" id="UP000249061">
    <property type="component" value="Unassembled WGS sequence"/>
</dbReference>
<accession>A0A2W5VDL8</accession>